<dbReference type="RefSeq" id="WP_100337328.1">
    <property type="nucleotide sequence ID" value="NZ_PGFA01000002.1"/>
</dbReference>
<name>A0A2M9B9U5_9BACT</name>
<keyword evidence="1" id="KW-0732">Signal</keyword>
<feature type="chain" id="PRO_5014741020" evidence="1">
    <location>
        <begin position="31"/>
        <end position="570"/>
    </location>
</feature>
<evidence type="ECO:0000313" key="2">
    <source>
        <dbReference type="EMBL" id="PJJ54718.1"/>
    </source>
</evidence>
<proteinExistence type="predicted"/>
<dbReference type="OrthoDB" id="870410at2"/>
<dbReference type="AlphaFoldDB" id="A0A2M9B9U5"/>
<comment type="caution">
    <text evidence="2">The sequence shown here is derived from an EMBL/GenBank/DDBJ whole genome shotgun (WGS) entry which is preliminary data.</text>
</comment>
<protein>
    <submittedName>
        <fullName evidence="2">Putative secreted protein (Por secretion system target)</fullName>
    </submittedName>
</protein>
<evidence type="ECO:0000256" key="1">
    <source>
        <dbReference type="SAM" id="SignalP"/>
    </source>
</evidence>
<sequence length="570" mass="59372">MLHIFSFTYQFRNKLLVALFLLLGSLSGQAQAPAWQTAIELGQTRGGNPNPVYNGNSIEVRTTAADASGNIFIAGMLTGTVSFGPTTLTSAGESDIFVAKWSTTRNAFVWAQQAGGSLTDGATELVVEGSNIYMTGDVTGTANFGTLTMTDPAVTNMQLGYLVKLTDAGSTASFTWLQPIGNPGGGYVSGLAVKGPAVYLTGAFRNTISFGNTTLTSAGSTDIHVVKMLDGGPSASFVWAQRMGGTGIDYGGKLAVTAAGLYLTGDFAGVADFGPSSLTSTSNYNVFVAKLTEVAGAPNFAWVRQMGGSEYSSFSAPLAVSGTNVYVGGSFVGTARFGSTTITSLDNRKDGFITRLTDNGNSADFAWVQRAGGSGDTYVTRFLVQGSDMYVGGGFTLAASFGSTTLTNTRSYNFDVFVAKLTDTGNAGYFQWAQSATGSGSVQLAGLVKQGTNLYTSGKFNYSATFGTLSVSSPSIYASYLATLPISLATAVRPTATQLPLDFYPNPAHTTVQVPLATPVTLLTLIDQLGRTVRMQAGSTLPLHNVTPGLYLLQAATPGQPLRAARVVVE</sequence>
<reference evidence="2 3" key="1">
    <citation type="submission" date="2017-11" db="EMBL/GenBank/DDBJ databases">
        <title>Genomic Encyclopedia of Archaeal and Bacterial Type Strains, Phase II (KMG-II): From Individual Species to Whole Genera.</title>
        <authorList>
            <person name="Goeker M."/>
        </authorList>
    </citation>
    <scope>NUCLEOTIDE SEQUENCE [LARGE SCALE GENOMIC DNA]</scope>
    <source>
        <strain evidence="2 3">DSM 11115</strain>
    </source>
</reference>
<organism evidence="2 3">
    <name type="scientific">Hymenobacter chitinivorans DSM 11115</name>
    <dbReference type="NCBI Taxonomy" id="1121954"/>
    <lineage>
        <taxon>Bacteria</taxon>
        <taxon>Pseudomonadati</taxon>
        <taxon>Bacteroidota</taxon>
        <taxon>Cytophagia</taxon>
        <taxon>Cytophagales</taxon>
        <taxon>Hymenobacteraceae</taxon>
        <taxon>Hymenobacter</taxon>
    </lineage>
</organism>
<dbReference type="EMBL" id="PGFA01000002">
    <property type="protein sequence ID" value="PJJ54718.1"/>
    <property type="molecule type" value="Genomic_DNA"/>
</dbReference>
<keyword evidence="3" id="KW-1185">Reference proteome</keyword>
<feature type="signal peptide" evidence="1">
    <location>
        <begin position="1"/>
        <end position="30"/>
    </location>
</feature>
<accession>A0A2M9B9U5</accession>
<dbReference type="Proteomes" id="UP000228535">
    <property type="component" value="Unassembled WGS sequence"/>
</dbReference>
<evidence type="ECO:0000313" key="3">
    <source>
        <dbReference type="Proteomes" id="UP000228535"/>
    </source>
</evidence>
<gene>
    <name evidence="2" type="ORF">CLV45_3064</name>
</gene>